<reference evidence="2" key="2">
    <citation type="submission" date="2025-08" db="UniProtKB">
        <authorList>
            <consortium name="RefSeq"/>
        </authorList>
    </citation>
    <scope>IDENTIFICATION</scope>
    <source>
        <tissue evidence="2">Leaf</tissue>
    </source>
</reference>
<name>A0AC58S925_TOBAC</name>
<protein>
    <submittedName>
        <fullName evidence="2">Uncharacterized protein LOC107813302</fullName>
    </submittedName>
</protein>
<dbReference type="RefSeq" id="XP_075081469.1">
    <property type="nucleotide sequence ID" value="XM_075225368.1"/>
</dbReference>
<accession>A0AC58S925</accession>
<organism evidence="1 2">
    <name type="scientific">Nicotiana tabacum</name>
    <name type="common">Common tobacco</name>
    <dbReference type="NCBI Taxonomy" id="4097"/>
    <lineage>
        <taxon>Eukaryota</taxon>
        <taxon>Viridiplantae</taxon>
        <taxon>Streptophyta</taxon>
        <taxon>Embryophyta</taxon>
        <taxon>Tracheophyta</taxon>
        <taxon>Spermatophyta</taxon>
        <taxon>Magnoliopsida</taxon>
        <taxon>eudicotyledons</taxon>
        <taxon>Gunneridae</taxon>
        <taxon>Pentapetalae</taxon>
        <taxon>asterids</taxon>
        <taxon>lamiids</taxon>
        <taxon>Solanales</taxon>
        <taxon>Solanaceae</taxon>
        <taxon>Nicotianoideae</taxon>
        <taxon>Nicotianeae</taxon>
        <taxon>Nicotiana</taxon>
    </lineage>
</organism>
<reference evidence="1" key="1">
    <citation type="journal article" date="2014" name="Nat. Commun.">
        <title>The tobacco genome sequence and its comparison with those of tomato and potato.</title>
        <authorList>
            <person name="Sierro N."/>
            <person name="Battey J.N."/>
            <person name="Ouadi S."/>
            <person name="Bakaher N."/>
            <person name="Bovet L."/>
            <person name="Willig A."/>
            <person name="Goepfert S."/>
            <person name="Peitsch M.C."/>
            <person name="Ivanov N.V."/>
        </authorList>
    </citation>
    <scope>NUCLEOTIDE SEQUENCE [LARGE SCALE GENOMIC DNA]</scope>
</reference>
<evidence type="ECO:0000313" key="1">
    <source>
        <dbReference type="Proteomes" id="UP000790787"/>
    </source>
</evidence>
<evidence type="ECO:0000313" key="2">
    <source>
        <dbReference type="RefSeq" id="XP_075081469.1"/>
    </source>
</evidence>
<keyword evidence="1" id="KW-1185">Reference proteome</keyword>
<dbReference type="Proteomes" id="UP000790787">
    <property type="component" value="Chromosome 11"/>
</dbReference>
<proteinExistence type="predicted"/>
<sequence length="335" mass="38131">MADNNRTDLVDIGARKQLVEQDNELVEEVKMLRQHMEDMYQVWMTGKAPPPPPPSFLDAALTQTPDTMPDDPPYSPDLPAYHSFPNHPSSSITRPPTIFSQKCPSVISTIPNNEYPLKAHDQNYPVEVAYKVPDSYKKSPWDKLHVENERFTGREGKDGIPRRLKGIEQSLKNKQGREDQGSMAYKELSVSPDVRLPAGFKVPKFNLYDGCGDPVAHLRVYCSEMRSVGEKYDLLMAYFSKSLAGAALDWHIHQDVGKWPTLGDMAQDFVRYFLYRSGVTPDRSSLSRMEKKPKESFREFGLRWREQAARVNTPIGEEEMVELFLKPKGPPTSVI</sequence>
<gene>
    <name evidence="2" type="primary">LOC107813302</name>
</gene>